<feature type="domain" description="KaiB" evidence="2">
    <location>
        <begin position="2"/>
        <end position="78"/>
    </location>
</feature>
<reference evidence="3 4" key="1">
    <citation type="submission" date="2014-07" db="EMBL/GenBank/DDBJ databases">
        <title>Methanogenic archaea and the global carbon cycle.</title>
        <authorList>
            <person name="Henriksen J.R."/>
            <person name="Luke J."/>
            <person name="Reinhart S."/>
            <person name="Benedict M.N."/>
            <person name="Youngblut N.D."/>
            <person name="Metcalf M.E."/>
            <person name="Whitaker R.J."/>
            <person name="Metcalf W.W."/>
        </authorList>
    </citation>
    <scope>NUCLEOTIDE SEQUENCE [LARGE SCALE GENOMIC DNA]</scope>
    <source>
        <strain evidence="3 4">HB-1</strain>
    </source>
</reference>
<gene>
    <name evidence="3" type="ORF">MSHOH_0266</name>
</gene>
<dbReference type="KEGG" id="mhor:MSHOH_0266"/>
<dbReference type="PATRIC" id="fig|1434110.4.peg.308"/>
<dbReference type="Proteomes" id="UP000033101">
    <property type="component" value="Chromosome"/>
</dbReference>
<accession>A0A0E3S6B8</accession>
<dbReference type="InterPro" id="IPR039022">
    <property type="entry name" value="KaiB-like"/>
</dbReference>
<sequence>MAGNNKKSQLAFENLKDICEKYLSGKCHIEVIDLIKDPSLARADQILAVPTLIIKNHPEKKVIGSLSNPEKVLKALNLRTSSPTDVDSEKGYVEKTPTEESKAHTAGSERSKDDLQPYIGSGLFRQRSQNLERWLFSLSHNSC</sequence>
<dbReference type="InterPro" id="IPR011649">
    <property type="entry name" value="KaiB_domain"/>
</dbReference>
<evidence type="ECO:0000259" key="2">
    <source>
        <dbReference type="SMART" id="SM01248"/>
    </source>
</evidence>
<dbReference type="Gene3D" id="3.40.30.10">
    <property type="entry name" value="Glutaredoxin"/>
    <property type="match status" value="1"/>
</dbReference>
<dbReference type="GO" id="GO:0048511">
    <property type="term" value="P:rhythmic process"/>
    <property type="evidence" value="ECO:0007669"/>
    <property type="project" value="InterPro"/>
</dbReference>
<feature type="region of interest" description="Disordered" evidence="1">
    <location>
        <begin position="77"/>
        <end position="114"/>
    </location>
</feature>
<feature type="compositionally biased region" description="Basic and acidic residues" evidence="1">
    <location>
        <begin position="87"/>
        <end position="114"/>
    </location>
</feature>
<protein>
    <submittedName>
        <fullName evidence="3">Circadian oscillation regulator KaiB</fullName>
    </submittedName>
</protein>
<dbReference type="SMART" id="SM01248">
    <property type="entry name" value="KaiB"/>
    <property type="match status" value="1"/>
</dbReference>
<dbReference type="EMBL" id="CP009516">
    <property type="protein sequence ID" value="AKB76749.1"/>
    <property type="molecule type" value="Genomic_DNA"/>
</dbReference>
<evidence type="ECO:0000256" key="1">
    <source>
        <dbReference type="SAM" id="MobiDB-lite"/>
    </source>
</evidence>
<evidence type="ECO:0000313" key="4">
    <source>
        <dbReference type="Proteomes" id="UP000033101"/>
    </source>
</evidence>
<organism evidence="3 4">
    <name type="scientific">Methanosarcina horonobensis HB-1 = JCM 15518</name>
    <dbReference type="NCBI Taxonomy" id="1434110"/>
    <lineage>
        <taxon>Archaea</taxon>
        <taxon>Methanobacteriati</taxon>
        <taxon>Methanobacteriota</taxon>
        <taxon>Stenosarchaea group</taxon>
        <taxon>Methanomicrobia</taxon>
        <taxon>Methanosarcinales</taxon>
        <taxon>Methanosarcinaceae</taxon>
        <taxon>Methanosarcina</taxon>
    </lineage>
</organism>
<dbReference type="PANTHER" id="PTHR41709">
    <property type="entry name" value="KAIB-LIKE PROTEIN 1"/>
    <property type="match status" value="1"/>
</dbReference>
<name>A0A0E3S6B8_9EURY</name>
<dbReference type="CDD" id="cd02978">
    <property type="entry name" value="KaiB_like"/>
    <property type="match status" value="1"/>
</dbReference>
<dbReference type="SUPFAM" id="SSF52833">
    <property type="entry name" value="Thioredoxin-like"/>
    <property type="match status" value="1"/>
</dbReference>
<dbReference type="InterPro" id="IPR036249">
    <property type="entry name" value="Thioredoxin-like_sf"/>
</dbReference>
<dbReference type="PANTHER" id="PTHR41709:SF2">
    <property type="entry name" value="CIRCADIAN CLOCK PROTEIN KAIB2"/>
    <property type="match status" value="1"/>
</dbReference>
<dbReference type="AlphaFoldDB" id="A0A0E3S6B8"/>
<dbReference type="HOGENOM" id="CLU_1801699_0_0_2"/>
<dbReference type="STRING" id="1434110.MSHOH_0266"/>
<proteinExistence type="predicted"/>
<dbReference type="Pfam" id="PF07689">
    <property type="entry name" value="KaiB"/>
    <property type="match status" value="1"/>
</dbReference>
<keyword evidence="4" id="KW-1185">Reference proteome</keyword>
<evidence type="ECO:0000313" key="3">
    <source>
        <dbReference type="EMBL" id="AKB76749.1"/>
    </source>
</evidence>